<reference evidence="1" key="1">
    <citation type="journal article" date="2022" name="Curr. Microbiol.">
        <title>Isolation, Characterization, and Comparative Genomic Analysis of vB_Pd_C23, a Novel Bacteriophage of Pantoea dispersa.</title>
        <authorList>
            <person name="Grami E."/>
            <person name="Laadouze I."/>
            <person name="Ben Tiba S."/>
            <person name="Hafiane A."/>
            <person name="Sealey K.S."/>
            <person name="Saidi N."/>
        </authorList>
    </citation>
    <scope>NUCLEOTIDE SEQUENCE</scope>
</reference>
<evidence type="ECO:0000313" key="1">
    <source>
        <dbReference type="EMBL" id="UGC97725.1"/>
    </source>
</evidence>
<evidence type="ECO:0008006" key="3">
    <source>
        <dbReference type="Google" id="ProtNLM"/>
    </source>
</evidence>
<name>A0AAE8YH87_9CAUD</name>
<dbReference type="EMBL" id="OL396571">
    <property type="protein sequence ID" value="UGC97725.1"/>
    <property type="molecule type" value="Genomic_DNA"/>
</dbReference>
<dbReference type="Gene3D" id="2.40.30.20">
    <property type="match status" value="1"/>
</dbReference>
<evidence type="ECO:0000313" key="2">
    <source>
        <dbReference type="Proteomes" id="UP000828384"/>
    </source>
</evidence>
<proteinExistence type="predicted"/>
<gene>
    <name evidence="1" type="ORF">pdc_012</name>
</gene>
<sequence>MAIVNINVSITNPPKPSQLLKTGALVSVGGTTLAAGTSQLLTTSTDLATILHEALAIESLAWAANTVTVTTVDPHGLENGDQLQVVLSGNTPAGYNGTYTATVTGTDTLTYSLPTDPGTATAEGTLQLYGATELTQMNTSFWAQGKSRSVYVLELGAVPTTDAIAALQAFIAQDVALGNTYQTFFSYLVPRAFSPQASFKQLANLYTADDALVYFFVTTTLADYSAWTALAYKSVYAGVESPDMPATAFDMAAHFQSTLANDPGSANQVPPMAYRFLYGTTVYPVFGNATVLSQLEAANINYVGSAAEGGLSNMMVVKGHNLDGNPFNYWYSVAWAIINLELDLANEIINGSNTTVNPLYYDQQGVDRLQKRALKTFRTGISYGLIIGTGIGTKLTNAQFVENFNNGLYESEAVINAIPYQTYVSDNPSAYQQGDYGGFTGVMTPRRGFESITFNLNVTNFVG</sequence>
<organism evidence="1 2">
    <name type="scientific">Pantoea phage PdC23</name>
    <dbReference type="NCBI Taxonomy" id="2894356"/>
    <lineage>
        <taxon>Viruses</taxon>
        <taxon>Duplodnaviria</taxon>
        <taxon>Heunggongvirae</taxon>
        <taxon>Uroviricota</taxon>
        <taxon>Caudoviricetes</taxon>
        <taxon>Felixviridae</taxon>
        <taxon>Certevirus</taxon>
        <taxon>Certevirus C23</taxon>
    </lineage>
</organism>
<keyword evidence="2" id="KW-1185">Reference proteome</keyword>
<protein>
    <recommendedName>
        <fullName evidence="3">Tail sheath protein</fullName>
    </recommendedName>
</protein>
<dbReference type="InterPro" id="IPR023366">
    <property type="entry name" value="ATP_synth_asu-like_sf"/>
</dbReference>
<accession>A0AAE8YH87</accession>
<dbReference type="Proteomes" id="UP000828384">
    <property type="component" value="Segment"/>
</dbReference>